<name>A0AAV9P0B0_9PEZI</name>
<gene>
    <name evidence="2" type="ORF">LTR77_009081</name>
</gene>
<dbReference type="RefSeq" id="XP_064655636.1">
    <property type="nucleotide sequence ID" value="XM_064806310.1"/>
</dbReference>
<feature type="region of interest" description="Disordered" evidence="1">
    <location>
        <begin position="71"/>
        <end position="101"/>
    </location>
</feature>
<organism evidence="2 3">
    <name type="scientific">Saxophila tyrrhenica</name>
    <dbReference type="NCBI Taxonomy" id="1690608"/>
    <lineage>
        <taxon>Eukaryota</taxon>
        <taxon>Fungi</taxon>
        <taxon>Dikarya</taxon>
        <taxon>Ascomycota</taxon>
        <taxon>Pezizomycotina</taxon>
        <taxon>Dothideomycetes</taxon>
        <taxon>Dothideomycetidae</taxon>
        <taxon>Mycosphaerellales</taxon>
        <taxon>Extremaceae</taxon>
        <taxon>Saxophila</taxon>
    </lineage>
</organism>
<evidence type="ECO:0000313" key="2">
    <source>
        <dbReference type="EMBL" id="KAK5165552.1"/>
    </source>
</evidence>
<dbReference type="AlphaFoldDB" id="A0AAV9P0B0"/>
<dbReference type="Proteomes" id="UP001337655">
    <property type="component" value="Unassembled WGS sequence"/>
</dbReference>
<sequence length="124" mass="13305">MAAIRAAVCHCKAELAAMVVVGEVVDDNKGSRSNPIPMTPSGTRTRLPQALYGNENFNSHTYQGESLHYGTPRTQLKNLDPNVYGNSNSQRYGGMSAGMKVGRPQNQIYHGAVGGGRPSGLNMR</sequence>
<accession>A0AAV9P0B0</accession>
<comment type="caution">
    <text evidence="2">The sequence shown here is derived from an EMBL/GenBank/DDBJ whole genome shotgun (WGS) entry which is preliminary data.</text>
</comment>
<protein>
    <submittedName>
        <fullName evidence="2">Uncharacterized protein</fullName>
    </submittedName>
</protein>
<keyword evidence="3" id="KW-1185">Reference proteome</keyword>
<proteinExistence type="predicted"/>
<dbReference type="GeneID" id="89930413"/>
<reference evidence="2 3" key="1">
    <citation type="submission" date="2023-08" db="EMBL/GenBank/DDBJ databases">
        <title>Black Yeasts Isolated from many extreme environments.</title>
        <authorList>
            <person name="Coleine C."/>
            <person name="Stajich J.E."/>
            <person name="Selbmann L."/>
        </authorList>
    </citation>
    <scope>NUCLEOTIDE SEQUENCE [LARGE SCALE GENOMIC DNA]</scope>
    <source>
        <strain evidence="2 3">CCFEE 5935</strain>
    </source>
</reference>
<dbReference type="EMBL" id="JAVRRT010000016">
    <property type="protein sequence ID" value="KAK5165552.1"/>
    <property type="molecule type" value="Genomic_DNA"/>
</dbReference>
<evidence type="ECO:0000256" key="1">
    <source>
        <dbReference type="SAM" id="MobiDB-lite"/>
    </source>
</evidence>
<evidence type="ECO:0000313" key="3">
    <source>
        <dbReference type="Proteomes" id="UP001337655"/>
    </source>
</evidence>